<name>Q2Y8C0_NITMU</name>
<evidence type="ECO:0000313" key="2">
    <source>
        <dbReference type="EMBL" id="ABB75001.1"/>
    </source>
</evidence>
<dbReference type="Proteomes" id="UP000002718">
    <property type="component" value="Chromosome"/>
</dbReference>
<protein>
    <submittedName>
        <fullName evidence="2">Uncharacterized protein</fullName>
    </submittedName>
</protein>
<accession>Q2Y8C0</accession>
<gene>
    <name evidence="2" type="ordered locus">Nmul_A1703</name>
</gene>
<dbReference type="HOGENOM" id="CLU_2451623_0_0_4"/>
<proteinExistence type="predicted"/>
<sequence length="89" mass="10354">MIDTGFVSEPECKSGQNHPLNPFRKRKMKKHRDQVLFGNVFASFDPRSAAFRQKMLEHFQTNNCKQWKTVEGLPEAGKNHGVIYFRESV</sequence>
<evidence type="ECO:0000256" key="1">
    <source>
        <dbReference type="SAM" id="MobiDB-lite"/>
    </source>
</evidence>
<dbReference type="EMBL" id="CP000103">
    <property type="protein sequence ID" value="ABB75001.1"/>
    <property type="molecule type" value="Genomic_DNA"/>
</dbReference>
<reference evidence="2 3" key="2">
    <citation type="journal article" date="2008" name="Appl. Environ. Microbiol.">
        <title>Complete genome sequence of Nitrosospira multiformis, an ammonia-oxidizing bacterium from the soil environment.</title>
        <authorList>
            <person name="Norton J.M."/>
            <person name="Klotz M.G."/>
            <person name="Stein L.Y."/>
            <person name="Arp D.J."/>
            <person name="Bottomley P.J."/>
            <person name="Chain P.S."/>
            <person name="Hauser L.J."/>
            <person name="Land M.L."/>
            <person name="Larimer F.W."/>
            <person name="Shin M.W."/>
            <person name="Starkenburg S.R."/>
        </authorList>
    </citation>
    <scope>NUCLEOTIDE SEQUENCE [LARGE SCALE GENOMIC DNA]</scope>
    <source>
        <strain evidence="3">ATCC 25196 / NCIMB 11849 / C 71</strain>
    </source>
</reference>
<reference evidence="3" key="1">
    <citation type="submission" date="2005-08" db="EMBL/GenBank/DDBJ databases">
        <title>Complete sequence of chromosome 1 of Nitrosospira multiformis ATCC 25196.</title>
        <authorList>
            <person name="Copeland A."/>
            <person name="Lucas S."/>
            <person name="Lapidus A."/>
            <person name="Barry K."/>
            <person name="Detter J.C."/>
            <person name="Glavina T."/>
            <person name="Hammon N."/>
            <person name="Israni S."/>
            <person name="Pitluck S."/>
            <person name="Chain P."/>
            <person name="Malfatti S."/>
            <person name="Shin M."/>
            <person name="Vergez L."/>
            <person name="Schmutz J."/>
            <person name="Larimer F."/>
            <person name="Land M."/>
            <person name="Hauser L."/>
            <person name="Kyrpides N."/>
            <person name="Lykidis A."/>
            <person name="Richardson P."/>
        </authorList>
    </citation>
    <scope>NUCLEOTIDE SEQUENCE [LARGE SCALE GENOMIC DNA]</scope>
    <source>
        <strain evidence="3">ATCC 25196 / NCIMB 11849 / C 71</strain>
    </source>
</reference>
<organism evidence="2 3">
    <name type="scientific">Nitrosospira multiformis (strain ATCC 25196 / NCIMB 11849 / C 71)</name>
    <dbReference type="NCBI Taxonomy" id="323848"/>
    <lineage>
        <taxon>Bacteria</taxon>
        <taxon>Pseudomonadati</taxon>
        <taxon>Pseudomonadota</taxon>
        <taxon>Betaproteobacteria</taxon>
        <taxon>Nitrosomonadales</taxon>
        <taxon>Nitrosomonadaceae</taxon>
        <taxon>Nitrosospira</taxon>
    </lineage>
</organism>
<dbReference type="STRING" id="323848.Nmul_A1703"/>
<keyword evidence="3" id="KW-1185">Reference proteome</keyword>
<feature type="region of interest" description="Disordered" evidence="1">
    <location>
        <begin position="1"/>
        <end position="27"/>
    </location>
</feature>
<dbReference type="AlphaFoldDB" id="Q2Y8C0"/>
<evidence type="ECO:0000313" key="3">
    <source>
        <dbReference type="Proteomes" id="UP000002718"/>
    </source>
</evidence>
<dbReference type="KEGG" id="nmu:Nmul_A1703"/>